<dbReference type="Proteomes" id="UP000299102">
    <property type="component" value="Unassembled WGS sequence"/>
</dbReference>
<evidence type="ECO:0000313" key="2">
    <source>
        <dbReference type="Proteomes" id="UP000299102"/>
    </source>
</evidence>
<name>A0A4C1TDT9_EUMVA</name>
<organism evidence="1 2">
    <name type="scientific">Eumeta variegata</name>
    <name type="common">Bagworm moth</name>
    <name type="synonym">Eumeta japonica</name>
    <dbReference type="NCBI Taxonomy" id="151549"/>
    <lineage>
        <taxon>Eukaryota</taxon>
        <taxon>Metazoa</taxon>
        <taxon>Ecdysozoa</taxon>
        <taxon>Arthropoda</taxon>
        <taxon>Hexapoda</taxon>
        <taxon>Insecta</taxon>
        <taxon>Pterygota</taxon>
        <taxon>Neoptera</taxon>
        <taxon>Endopterygota</taxon>
        <taxon>Lepidoptera</taxon>
        <taxon>Glossata</taxon>
        <taxon>Ditrysia</taxon>
        <taxon>Tineoidea</taxon>
        <taxon>Psychidae</taxon>
        <taxon>Oiketicinae</taxon>
        <taxon>Eumeta</taxon>
    </lineage>
</organism>
<dbReference type="EMBL" id="BGZK01000051">
    <property type="protein sequence ID" value="GBP12304.1"/>
    <property type="molecule type" value="Genomic_DNA"/>
</dbReference>
<proteinExistence type="predicted"/>
<comment type="caution">
    <text evidence="1">The sequence shown here is derived from an EMBL/GenBank/DDBJ whole genome shotgun (WGS) entry which is preliminary data.</text>
</comment>
<protein>
    <submittedName>
        <fullName evidence="1">Uncharacterized protein</fullName>
    </submittedName>
</protein>
<keyword evidence="2" id="KW-1185">Reference proteome</keyword>
<evidence type="ECO:0000313" key="1">
    <source>
        <dbReference type="EMBL" id="GBP12304.1"/>
    </source>
</evidence>
<gene>
    <name evidence="1" type="ORF">EVAR_75749_1</name>
</gene>
<sequence length="68" mass="7813">MKTSLFCTETCKHLARGSDTGDDVTRCIISRAIVSDAPMRVRLSRDRGRDWPSARYFDPASIHLRFIR</sequence>
<dbReference type="AlphaFoldDB" id="A0A4C1TDT9"/>
<reference evidence="1 2" key="1">
    <citation type="journal article" date="2019" name="Commun. Biol.">
        <title>The bagworm genome reveals a unique fibroin gene that provides high tensile strength.</title>
        <authorList>
            <person name="Kono N."/>
            <person name="Nakamura H."/>
            <person name="Ohtoshi R."/>
            <person name="Tomita M."/>
            <person name="Numata K."/>
            <person name="Arakawa K."/>
        </authorList>
    </citation>
    <scope>NUCLEOTIDE SEQUENCE [LARGE SCALE GENOMIC DNA]</scope>
</reference>
<accession>A0A4C1TDT9</accession>